<organism evidence="2 3">
    <name type="scientific">Riccia sorocarpa</name>
    <dbReference type="NCBI Taxonomy" id="122646"/>
    <lineage>
        <taxon>Eukaryota</taxon>
        <taxon>Viridiplantae</taxon>
        <taxon>Streptophyta</taxon>
        <taxon>Embryophyta</taxon>
        <taxon>Marchantiophyta</taxon>
        <taxon>Marchantiopsida</taxon>
        <taxon>Marchantiidae</taxon>
        <taxon>Marchantiales</taxon>
        <taxon>Ricciaceae</taxon>
        <taxon>Riccia</taxon>
    </lineage>
</organism>
<dbReference type="AlphaFoldDB" id="A0ABD3GDS2"/>
<reference evidence="2 3" key="1">
    <citation type="submission" date="2024-09" db="EMBL/GenBank/DDBJ databases">
        <title>Chromosome-scale assembly of Riccia sorocarpa.</title>
        <authorList>
            <person name="Paukszto L."/>
        </authorList>
    </citation>
    <scope>NUCLEOTIDE SEQUENCE [LARGE SCALE GENOMIC DNA]</scope>
    <source>
        <strain evidence="2">LP-2024</strain>
        <tissue evidence="2">Aerial parts of the thallus</tissue>
    </source>
</reference>
<dbReference type="Proteomes" id="UP001633002">
    <property type="component" value="Unassembled WGS sequence"/>
</dbReference>
<dbReference type="PANTHER" id="PTHR37028">
    <property type="entry name" value="UNNAMED PRODUCT-RELATED"/>
    <property type="match status" value="1"/>
</dbReference>
<sequence length="276" mass="32005">MTRFVQKQRKHTNDHRFPLDRCGPSHQAKQRGFKLKAPVRDITIKHASTNQQKRKLKAPIRNRAVKEIADKKFPPRVGRRPDPQSQYSAPLISRVSGIEKKIDLRKRARKVIEKEELDQCSFWPQTNSNSEYLDLNHYKPIEERALEFQRRREAKLAMARALEDQEKGLTFRPEINPKSVRIFKQTGLESIDIADRLTAYGSLHADKGSAVRPQTKDECTFTPEINSNTDVIIRASKMLEGCEPDFFSRQQVWKEHAEKKKVIVSQTSCEQENGMI</sequence>
<feature type="compositionally biased region" description="Basic residues" evidence="1">
    <location>
        <begin position="1"/>
        <end position="13"/>
    </location>
</feature>
<evidence type="ECO:0000256" key="1">
    <source>
        <dbReference type="SAM" id="MobiDB-lite"/>
    </source>
</evidence>
<dbReference type="PANTHER" id="PTHR37028:SF4">
    <property type="entry name" value="ALMS MOTIF DOMAIN-CONTAINING PROTEIN"/>
    <property type="match status" value="1"/>
</dbReference>
<name>A0ABD3GDS2_9MARC</name>
<evidence type="ECO:0000313" key="2">
    <source>
        <dbReference type="EMBL" id="KAL3677342.1"/>
    </source>
</evidence>
<comment type="caution">
    <text evidence="2">The sequence shown here is derived from an EMBL/GenBank/DDBJ whole genome shotgun (WGS) entry which is preliminary data.</text>
</comment>
<gene>
    <name evidence="2" type="ORF">R1sor_027290</name>
</gene>
<proteinExistence type="predicted"/>
<feature type="region of interest" description="Disordered" evidence="1">
    <location>
        <begin position="1"/>
        <end position="32"/>
    </location>
</feature>
<dbReference type="EMBL" id="JBJQOH010000008">
    <property type="protein sequence ID" value="KAL3677342.1"/>
    <property type="molecule type" value="Genomic_DNA"/>
</dbReference>
<evidence type="ECO:0000313" key="3">
    <source>
        <dbReference type="Proteomes" id="UP001633002"/>
    </source>
</evidence>
<accession>A0ABD3GDS2</accession>
<protein>
    <submittedName>
        <fullName evidence="2">Uncharacterized protein</fullName>
    </submittedName>
</protein>
<keyword evidence="3" id="KW-1185">Reference proteome</keyword>